<gene>
    <name evidence="1" type="ORF">HGA15_01255</name>
</gene>
<name>A0A846YDC8_9NOCA</name>
<organism evidence="1 2">
    <name type="scientific">Nocardia flavorosea</name>
    <dbReference type="NCBI Taxonomy" id="53429"/>
    <lineage>
        <taxon>Bacteria</taxon>
        <taxon>Bacillati</taxon>
        <taxon>Actinomycetota</taxon>
        <taxon>Actinomycetes</taxon>
        <taxon>Mycobacteriales</taxon>
        <taxon>Nocardiaceae</taxon>
        <taxon>Nocardia</taxon>
    </lineage>
</organism>
<keyword evidence="2" id="KW-1185">Reference proteome</keyword>
<accession>A0A846YDC8</accession>
<proteinExistence type="predicted"/>
<evidence type="ECO:0000313" key="1">
    <source>
        <dbReference type="EMBL" id="NKY54809.1"/>
    </source>
</evidence>
<comment type="caution">
    <text evidence="1">The sequence shown here is derived from an EMBL/GenBank/DDBJ whole genome shotgun (WGS) entry which is preliminary data.</text>
</comment>
<dbReference type="RefSeq" id="WP_157116161.1">
    <property type="nucleotide sequence ID" value="NZ_JAAXOT010000001.1"/>
</dbReference>
<dbReference type="EMBL" id="JAAXOT010000001">
    <property type="protein sequence ID" value="NKY54809.1"/>
    <property type="molecule type" value="Genomic_DNA"/>
</dbReference>
<dbReference type="AlphaFoldDB" id="A0A846YDC8"/>
<dbReference type="Proteomes" id="UP000570678">
    <property type="component" value="Unassembled WGS sequence"/>
</dbReference>
<evidence type="ECO:0000313" key="2">
    <source>
        <dbReference type="Proteomes" id="UP000570678"/>
    </source>
</evidence>
<sequence length="53" mass="5754">MGKEARDATAALADRLDNDPATTTVSSFVIEARRRGVDPSQLLDADFFLRGTD</sequence>
<protein>
    <submittedName>
        <fullName evidence="1">Uncharacterized protein</fullName>
    </submittedName>
</protein>
<reference evidence="1 2" key="1">
    <citation type="submission" date="2020-04" db="EMBL/GenBank/DDBJ databases">
        <title>MicrobeNet Type strains.</title>
        <authorList>
            <person name="Nicholson A.C."/>
        </authorList>
    </citation>
    <scope>NUCLEOTIDE SEQUENCE [LARGE SCALE GENOMIC DNA]</scope>
    <source>
        <strain evidence="1 2">JCM 3332</strain>
    </source>
</reference>